<dbReference type="EC" id="3.6.1.66" evidence="10"/>
<dbReference type="InterPro" id="IPR029001">
    <property type="entry name" value="ITPase-like_fam"/>
</dbReference>
<feature type="binding site" evidence="10">
    <location>
        <position position="69"/>
    </location>
    <ligand>
        <name>Mg(2+)</name>
        <dbReference type="ChEBI" id="CHEBI:18420"/>
    </ligand>
</feature>
<dbReference type="GO" id="GO:0000166">
    <property type="term" value="F:nucleotide binding"/>
    <property type="evidence" value="ECO:0007669"/>
    <property type="project" value="UniProtKB-KW"/>
</dbReference>
<comment type="catalytic activity">
    <reaction evidence="10">
        <text>ITP + H2O = IMP + diphosphate + H(+)</text>
        <dbReference type="Rhea" id="RHEA:29399"/>
        <dbReference type="ChEBI" id="CHEBI:15377"/>
        <dbReference type="ChEBI" id="CHEBI:15378"/>
        <dbReference type="ChEBI" id="CHEBI:33019"/>
        <dbReference type="ChEBI" id="CHEBI:58053"/>
        <dbReference type="ChEBI" id="CHEBI:61402"/>
        <dbReference type="EC" id="3.6.1.66"/>
    </reaction>
</comment>
<dbReference type="GO" id="GO:0005829">
    <property type="term" value="C:cytosol"/>
    <property type="evidence" value="ECO:0007669"/>
    <property type="project" value="TreeGrafter"/>
</dbReference>
<name>A0A974XE47_9FIRM</name>
<dbReference type="GO" id="GO:0046872">
    <property type="term" value="F:metal ion binding"/>
    <property type="evidence" value="ECO:0007669"/>
    <property type="project" value="UniProtKB-KW"/>
</dbReference>
<dbReference type="SUPFAM" id="SSF52972">
    <property type="entry name" value="ITPase-like"/>
    <property type="match status" value="1"/>
</dbReference>
<evidence type="ECO:0000256" key="5">
    <source>
        <dbReference type="ARBA" id="ARBA00022801"/>
    </source>
</evidence>
<feature type="binding site" evidence="10">
    <location>
        <begin position="152"/>
        <end position="155"/>
    </location>
    <ligand>
        <name>substrate</name>
    </ligand>
</feature>
<dbReference type="PANTHER" id="PTHR11067:SF9">
    <property type="entry name" value="INOSINE TRIPHOSPHATE PYROPHOSPHATASE"/>
    <property type="match status" value="1"/>
</dbReference>
<comment type="caution">
    <text evidence="10">Lacks conserved residue(s) required for the propagation of feature annotation.</text>
</comment>
<dbReference type="GO" id="GO:0035870">
    <property type="term" value="F:dITP diphosphatase activity"/>
    <property type="evidence" value="ECO:0007669"/>
    <property type="project" value="UniProtKB-UniRule"/>
</dbReference>
<dbReference type="NCBIfam" id="TIGR00042">
    <property type="entry name" value="RdgB/HAM1 family non-canonical purine NTP pyrophosphatase"/>
    <property type="match status" value="1"/>
</dbReference>
<comment type="catalytic activity">
    <reaction evidence="8 10">
        <text>dITP + H2O = dIMP + diphosphate + H(+)</text>
        <dbReference type="Rhea" id="RHEA:28342"/>
        <dbReference type="ChEBI" id="CHEBI:15377"/>
        <dbReference type="ChEBI" id="CHEBI:15378"/>
        <dbReference type="ChEBI" id="CHEBI:33019"/>
        <dbReference type="ChEBI" id="CHEBI:61194"/>
        <dbReference type="ChEBI" id="CHEBI:61382"/>
        <dbReference type="EC" id="3.6.1.66"/>
    </reaction>
</comment>
<comment type="function">
    <text evidence="10">Pyrophosphatase that catalyzes the hydrolysis of nucleoside triphosphates to their monophosphate derivatives, with a high preference for the non-canonical purine nucleotides XTP (xanthosine triphosphate), dITP (deoxyinosine triphosphate) and ITP. Seems to function as a house-cleaning enzyme that removes non-canonical purine nucleotides from the nucleotide pool, thus preventing their incorporation into DNA/RNA and avoiding chromosomal lesions.</text>
</comment>
<dbReference type="GO" id="GO:0017111">
    <property type="term" value="F:ribonucleoside triphosphate phosphatase activity"/>
    <property type="evidence" value="ECO:0007669"/>
    <property type="project" value="InterPro"/>
</dbReference>
<evidence type="ECO:0000256" key="1">
    <source>
        <dbReference type="ARBA" id="ARBA00008023"/>
    </source>
</evidence>
<evidence type="ECO:0000256" key="3">
    <source>
        <dbReference type="ARBA" id="ARBA00022723"/>
    </source>
</evidence>
<dbReference type="GO" id="GO:0036222">
    <property type="term" value="F:XTP diphosphatase activity"/>
    <property type="evidence" value="ECO:0007669"/>
    <property type="project" value="UniProtKB-UniRule"/>
</dbReference>
<evidence type="ECO:0000256" key="10">
    <source>
        <dbReference type="HAMAP-Rule" id="MF_01405"/>
    </source>
</evidence>
<sequence>MKIVIATGNRHKKVEVGQILGEDLFDLSTMKEEGLDLDIVEDGDSFEENALIKAREVKAHTPYAVLADDSGLEVDFLNNAPGIYSARYAGEEANDARNNEKLLEALKDVPEEKRTARFVCVIAYIDEKGEEFLFRGKCPGRIAFALQGEGGFGYDPLFLVEGGNKTYAQLTEEEKNAISHRAVALQKAMPLLEKHAKEQDS</sequence>
<dbReference type="InterPro" id="IPR020922">
    <property type="entry name" value="dITP/XTP_pyrophosphatase"/>
</dbReference>
<evidence type="ECO:0000256" key="11">
    <source>
        <dbReference type="RuleBase" id="RU003781"/>
    </source>
</evidence>
<evidence type="ECO:0000256" key="4">
    <source>
        <dbReference type="ARBA" id="ARBA00022741"/>
    </source>
</evidence>
<feature type="binding site" evidence="10">
    <location>
        <begin position="180"/>
        <end position="181"/>
    </location>
    <ligand>
        <name>substrate</name>
    </ligand>
</feature>
<dbReference type="PANTHER" id="PTHR11067">
    <property type="entry name" value="INOSINE TRIPHOSPHATE PYROPHOSPHATASE/HAM1 PROTEIN"/>
    <property type="match status" value="1"/>
</dbReference>
<keyword evidence="3 10" id="KW-0479">Metal-binding</keyword>
<dbReference type="Proteomes" id="UP000663499">
    <property type="component" value="Chromosome"/>
</dbReference>
<dbReference type="Pfam" id="PF01725">
    <property type="entry name" value="Ham1p_like"/>
    <property type="match status" value="1"/>
</dbReference>
<gene>
    <name evidence="12" type="primary">rdgB</name>
    <name evidence="12" type="ORF">J0B03_09685</name>
</gene>
<dbReference type="GO" id="GO:0009146">
    <property type="term" value="P:purine nucleoside triphosphate catabolic process"/>
    <property type="evidence" value="ECO:0007669"/>
    <property type="project" value="UniProtKB-UniRule"/>
</dbReference>
<comment type="similarity">
    <text evidence="1 10 11">Belongs to the HAM1 NTPase family.</text>
</comment>
<dbReference type="HAMAP" id="MF_01405">
    <property type="entry name" value="Non_canon_purine_NTPase"/>
    <property type="match status" value="1"/>
</dbReference>
<comment type="catalytic activity">
    <reaction evidence="9 10">
        <text>XTP + H2O = XMP + diphosphate + H(+)</text>
        <dbReference type="Rhea" id="RHEA:28610"/>
        <dbReference type="ChEBI" id="CHEBI:15377"/>
        <dbReference type="ChEBI" id="CHEBI:15378"/>
        <dbReference type="ChEBI" id="CHEBI:33019"/>
        <dbReference type="ChEBI" id="CHEBI:57464"/>
        <dbReference type="ChEBI" id="CHEBI:61314"/>
        <dbReference type="EC" id="3.6.1.66"/>
    </reaction>
</comment>
<evidence type="ECO:0000256" key="7">
    <source>
        <dbReference type="ARBA" id="ARBA00023080"/>
    </source>
</evidence>
<comment type="subunit">
    <text evidence="2 10">Homodimer.</text>
</comment>
<feature type="binding site" evidence="10">
    <location>
        <position position="70"/>
    </location>
    <ligand>
        <name>substrate</name>
    </ligand>
</feature>
<evidence type="ECO:0000256" key="6">
    <source>
        <dbReference type="ARBA" id="ARBA00022842"/>
    </source>
</evidence>
<organism evidence="12 13">
    <name type="scientific">Alkalibacter rhizosphaerae</name>
    <dbReference type="NCBI Taxonomy" id="2815577"/>
    <lineage>
        <taxon>Bacteria</taxon>
        <taxon>Bacillati</taxon>
        <taxon>Bacillota</taxon>
        <taxon>Clostridia</taxon>
        <taxon>Eubacteriales</taxon>
        <taxon>Eubacteriaceae</taxon>
        <taxon>Alkalibacter</taxon>
    </lineage>
</organism>
<comment type="cofactor">
    <cofactor evidence="10">
        <name>Mg(2+)</name>
        <dbReference type="ChEBI" id="CHEBI:18420"/>
    </cofactor>
    <text evidence="10">Binds 1 Mg(2+) ion per subunit.</text>
</comment>
<dbReference type="EMBL" id="CP071444">
    <property type="protein sequence ID" value="QSX08066.1"/>
    <property type="molecule type" value="Genomic_DNA"/>
</dbReference>
<feature type="binding site" evidence="10">
    <location>
        <position position="175"/>
    </location>
    <ligand>
        <name>substrate</name>
    </ligand>
</feature>
<evidence type="ECO:0000256" key="8">
    <source>
        <dbReference type="ARBA" id="ARBA00051875"/>
    </source>
</evidence>
<keyword evidence="6 10" id="KW-0460">Magnesium</keyword>
<dbReference type="KEGG" id="alka:J0B03_09685"/>
<evidence type="ECO:0000313" key="13">
    <source>
        <dbReference type="Proteomes" id="UP000663499"/>
    </source>
</evidence>
<feature type="binding site" evidence="10">
    <location>
        <begin position="7"/>
        <end position="12"/>
    </location>
    <ligand>
        <name>substrate</name>
    </ligand>
</feature>
<dbReference type="RefSeq" id="WP_207299408.1">
    <property type="nucleotide sequence ID" value="NZ_CP071444.1"/>
</dbReference>
<dbReference type="InterPro" id="IPR002637">
    <property type="entry name" value="RdgB/HAM1"/>
</dbReference>
<proteinExistence type="inferred from homology"/>
<dbReference type="FunFam" id="3.90.950.10:FF:000001">
    <property type="entry name" value="dITP/XTP pyrophosphatase"/>
    <property type="match status" value="1"/>
</dbReference>
<dbReference type="GO" id="GO:0009117">
    <property type="term" value="P:nucleotide metabolic process"/>
    <property type="evidence" value="ECO:0007669"/>
    <property type="project" value="UniProtKB-KW"/>
</dbReference>
<protein>
    <recommendedName>
        <fullName evidence="10">dITP/XTP pyrophosphatase</fullName>
        <ecNumber evidence="10">3.6.1.66</ecNumber>
    </recommendedName>
    <alternativeName>
        <fullName evidence="10">Non-canonical purine NTP pyrophosphatase</fullName>
    </alternativeName>
    <alternativeName>
        <fullName evidence="10">Non-standard purine NTP pyrophosphatase</fullName>
    </alternativeName>
    <alternativeName>
        <fullName evidence="10">Nucleoside-triphosphate diphosphatase</fullName>
    </alternativeName>
    <alternativeName>
        <fullName evidence="10">Nucleoside-triphosphate pyrophosphatase</fullName>
        <shortName evidence="10">NTPase</shortName>
    </alternativeName>
</protein>
<evidence type="ECO:0000256" key="9">
    <source>
        <dbReference type="ARBA" id="ARBA00052017"/>
    </source>
</evidence>
<dbReference type="AlphaFoldDB" id="A0A974XE47"/>
<feature type="active site" description="Proton acceptor" evidence="10">
    <location>
        <position position="69"/>
    </location>
</feature>
<keyword evidence="5 10" id="KW-0378">Hydrolase</keyword>
<reference evidence="12" key="1">
    <citation type="submission" date="2021-03" db="EMBL/GenBank/DDBJ databases">
        <title>Alkalibacter marinus sp. nov., isolated from tidal flat sediment.</title>
        <authorList>
            <person name="Namirimu T."/>
            <person name="Yang J.-A."/>
            <person name="Yang S.-H."/>
            <person name="Kim Y.-J."/>
            <person name="Kwon K.K."/>
        </authorList>
    </citation>
    <scope>NUCLEOTIDE SEQUENCE</scope>
    <source>
        <strain evidence="12">ES005</strain>
    </source>
</reference>
<dbReference type="Gene3D" id="3.90.950.10">
    <property type="match status" value="1"/>
</dbReference>
<keyword evidence="7 10" id="KW-0546">Nucleotide metabolism</keyword>
<dbReference type="GO" id="GO:0036220">
    <property type="term" value="F:ITP diphosphatase activity"/>
    <property type="evidence" value="ECO:0007669"/>
    <property type="project" value="UniProtKB-UniRule"/>
</dbReference>
<keyword evidence="4 10" id="KW-0547">Nucleotide-binding</keyword>
<evidence type="ECO:0000256" key="2">
    <source>
        <dbReference type="ARBA" id="ARBA00011738"/>
    </source>
</evidence>
<evidence type="ECO:0000313" key="12">
    <source>
        <dbReference type="EMBL" id="QSX08066.1"/>
    </source>
</evidence>
<keyword evidence="13" id="KW-1185">Reference proteome</keyword>
<accession>A0A974XE47</accession>
<dbReference type="CDD" id="cd00515">
    <property type="entry name" value="HAM1"/>
    <property type="match status" value="1"/>
</dbReference>